<dbReference type="NCBIfam" id="NF003417">
    <property type="entry name" value="PRK04813.1"/>
    <property type="match status" value="2"/>
</dbReference>
<dbReference type="FunFam" id="2.30.38.10:FF:000001">
    <property type="entry name" value="Non-ribosomal peptide synthetase PvdI"/>
    <property type="match status" value="1"/>
</dbReference>
<dbReference type="Pfam" id="PF08659">
    <property type="entry name" value="KR"/>
    <property type="match status" value="1"/>
</dbReference>
<gene>
    <name evidence="12" type="ORF">BRLA_c024080</name>
</gene>
<evidence type="ECO:0000256" key="1">
    <source>
        <dbReference type="ARBA" id="ARBA00001957"/>
    </source>
</evidence>
<dbReference type="SUPFAM" id="SSF56801">
    <property type="entry name" value="Acetyl-CoA synthetase-like"/>
    <property type="match status" value="2"/>
</dbReference>
<dbReference type="CDD" id="cd08953">
    <property type="entry name" value="KR_2_SDR_x"/>
    <property type="match status" value="1"/>
</dbReference>
<keyword evidence="8" id="KW-0045">Antibiotic biosynthesis</keyword>
<dbReference type="InterPro" id="IPR036736">
    <property type="entry name" value="ACP-like_sf"/>
</dbReference>
<dbReference type="HOGENOM" id="CLU_224320_0_0_9"/>
<keyword evidence="9" id="KW-0511">Multifunctional enzyme</keyword>
<reference evidence="12 13" key="1">
    <citation type="journal article" date="2011" name="J. Bacteriol.">
        <title>Genome sequence of Brevibacillus laterosporus LMG 15441, a pathogen of invertebrates.</title>
        <authorList>
            <person name="Djukic M."/>
            <person name="Poehlein A."/>
            <person name="Thurmer A."/>
            <person name="Daniel R."/>
        </authorList>
    </citation>
    <scope>NUCLEOTIDE SEQUENCE [LARGE SCALE GENOMIC DNA]</scope>
    <source>
        <strain evidence="12 13">LMG 15441</strain>
    </source>
</reference>
<dbReference type="InterPro" id="IPR010071">
    <property type="entry name" value="AA_adenyl_dom"/>
</dbReference>
<dbReference type="PROSITE" id="PS00012">
    <property type="entry name" value="PHOSPHOPANTETHEINE"/>
    <property type="match status" value="1"/>
</dbReference>
<dbReference type="Gene3D" id="1.10.1240.100">
    <property type="match status" value="1"/>
</dbReference>
<dbReference type="InterPro" id="IPR014030">
    <property type="entry name" value="Ketoacyl_synth_N"/>
</dbReference>
<dbReference type="InterPro" id="IPR020845">
    <property type="entry name" value="AMP-binding_CS"/>
</dbReference>
<dbReference type="InterPro" id="IPR032821">
    <property type="entry name" value="PKS_assoc"/>
</dbReference>
<dbReference type="Gene3D" id="3.30.559.30">
    <property type="entry name" value="Nonribosomal peptide synthetase, condensation domain"/>
    <property type="match status" value="3"/>
</dbReference>
<dbReference type="Gene3D" id="3.40.50.720">
    <property type="entry name" value="NAD(P)-binding Rossmann-like Domain"/>
    <property type="match status" value="1"/>
</dbReference>
<dbReference type="eggNOG" id="COG3321">
    <property type="taxonomic scope" value="Bacteria"/>
</dbReference>
<dbReference type="GO" id="GO:0004315">
    <property type="term" value="F:3-oxoacyl-[acyl-carrier-protein] synthase activity"/>
    <property type="evidence" value="ECO:0007669"/>
    <property type="project" value="InterPro"/>
</dbReference>
<dbReference type="Gene3D" id="3.40.47.10">
    <property type="match status" value="1"/>
</dbReference>
<dbReference type="eggNOG" id="COG1020">
    <property type="taxonomic scope" value="Bacteria"/>
</dbReference>
<evidence type="ECO:0000256" key="9">
    <source>
        <dbReference type="ARBA" id="ARBA00023268"/>
    </source>
</evidence>
<dbReference type="Gene3D" id="3.40.50.980">
    <property type="match status" value="4"/>
</dbReference>
<accession>A0A075R6G4</accession>
<dbReference type="STRING" id="1042163.BRLA_c024080"/>
<dbReference type="PROSITE" id="PS00455">
    <property type="entry name" value="AMP_BINDING"/>
    <property type="match status" value="2"/>
</dbReference>
<dbReference type="CDD" id="cd05930">
    <property type="entry name" value="A_NRPS"/>
    <property type="match status" value="1"/>
</dbReference>
<keyword evidence="5" id="KW-0436">Ligase</keyword>
<name>A0A075R6G4_BRELA</name>
<dbReference type="InterPro" id="IPR013968">
    <property type="entry name" value="PKS_KR"/>
</dbReference>
<dbReference type="SUPFAM" id="SSF52777">
    <property type="entry name" value="CoA-dependent acyltransferases"/>
    <property type="match status" value="6"/>
</dbReference>
<dbReference type="Gene3D" id="3.30.559.10">
    <property type="entry name" value="Chloramphenicol acetyltransferase-like domain"/>
    <property type="match status" value="3"/>
</dbReference>
<evidence type="ECO:0000256" key="8">
    <source>
        <dbReference type="ARBA" id="ARBA00023194"/>
    </source>
</evidence>
<dbReference type="FunFam" id="1.10.1200.10:FF:000005">
    <property type="entry name" value="Nonribosomal peptide synthetase 1"/>
    <property type="match status" value="1"/>
</dbReference>
<dbReference type="Pfam" id="PF13193">
    <property type="entry name" value="AMP-binding_C"/>
    <property type="match status" value="2"/>
</dbReference>
<dbReference type="InterPro" id="IPR020806">
    <property type="entry name" value="PKS_PP-bd"/>
</dbReference>
<dbReference type="InterPro" id="IPR020841">
    <property type="entry name" value="PKS_Beta-ketoAc_synthase_dom"/>
</dbReference>
<dbReference type="PANTHER" id="PTHR45527:SF1">
    <property type="entry name" value="FATTY ACID SYNTHASE"/>
    <property type="match status" value="1"/>
</dbReference>
<dbReference type="GO" id="GO:0031177">
    <property type="term" value="F:phosphopantetheine binding"/>
    <property type="evidence" value="ECO:0007669"/>
    <property type="project" value="InterPro"/>
</dbReference>
<dbReference type="CDD" id="cd19534">
    <property type="entry name" value="E_NRPS"/>
    <property type="match status" value="1"/>
</dbReference>
<dbReference type="SMART" id="SM00822">
    <property type="entry name" value="PKS_KR"/>
    <property type="match status" value="1"/>
</dbReference>
<feature type="domain" description="Carrier" evidence="10">
    <location>
        <begin position="2218"/>
        <end position="2293"/>
    </location>
</feature>
<dbReference type="PROSITE" id="PS52004">
    <property type="entry name" value="KS3_2"/>
    <property type="match status" value="1"/>
</dbReference>
<comment type="similarity">
    <text evidence="2">Belongs to the ATP-dependent AMP-binding enzyme family.</text>
</comment>
<dbReference type="GO" id="GO:0006633">
    <property type="term" value="P:fatty acid biosynthetic process"/>
    <property type="evidence" value="ECO:0007669"/>
    <property type="project" value="InterPro"/>
</dbReference>
<dbReference type="GO" id="GO:0044550">
    <property type="term" value="P:secondary metabolite biosynthetic process"/>
    <property type="evidence" value="ECO:0007669"/>
    <property type="project" value="UniProtKB-ARBA"/>
</dbReference>
<dbReference type="GO" id="GO:0016874">
    <property type="term" value="F:ligase activity"/>
    <property type="evidence" value="ECO:0007669"/>
    <property type="project" value="UniProtKB-KW"/>
</dbReference>
<dbReference type="Pfam" id="PF16197">
    <property type="entry name" value="KAsynt_C_assoc"/>
    <property type="match status" value="1"/>
</dbReference>
<dbReference type="Pfam" id="PF00550">
    <property type="entry name" value="PP-binding"/>
    <property type="match status" value="3"/>
</dbReference>
<dbReference type="KEGG" id="blr:BRLA_c024080"/>
<dbReference type="Pfam" id="PF02801">
    <property type="entry name" value="Ketoacyl-synt_C"/>
    <property type="match status" value="1"/>
</dbReference>
<dbReference type="PROSITE" id="PS00606">
    <property type="entry name" value="KS3_1"/>
    <property type="match status" value="1"/>
</dbReference>
<feature type="domain" description="Carrier" evidence="10">
    <location>
        <begin position="3254"/>
        <end position="3328"/>
    </location>
</feature>
<evidence type="ECO:0000313" key="12">
    <source>
        <dbReference type="EMBL" id="AIG26728.1"/>
    </source>
</evidence>
<keyword evidence="6" id="KW-0808">Transferase</keyword>
<feature type="domain" description="Carrier" evidence="10">
    <location>
        <begin position="1177"/>
        <end position="1252"/>
    </location>
</feature>
<dbReference type="EMBL" id="CP007806">
    <property type="protein sequence ID" value="AIG26728.1"/>
    <property type="molecule type" value="Genomic_DNA"/>
</dbReference>
<dbReference type="GO" id="GO:0005829">
    <property type="term" value="C:cytosol"/>
    <property type="evidence" value="ECO:0007669"/>
    <property type="project" value="TreeGrafter"/>
</dbReference>
<keyword evidence="4" id="KW-0597">Phosphoprotein</keyword>
<dbReference type="FunFam" id="3.40.50.980:FF:000001">
    <property type="entry name" value="Non-ribosomal peptide synthetase"/>
    <property type="match status" value="2"/>
</dbReference>
<dbReference type="InterPro" id="IPR001242">
    <property type="entry name" value="Condensation_dom"/>
</dbReference>
<evidence type="ECO:0000313" key="13">
    <source>
        <dbReference type="Proteomes" id="UP000005850"/>
    </source>
</evidence>
<evidence type="ECO:0000256" key="7">
    <source>
        <dbReference type="ARBA" id="ARBA00022737"/>
    </source>
</evidence>
<dbReference type="NCBIfam" id="TIGR01733">
    <property type="entry name" value="AA-adenyl-dom"/>
    <property type="match status" value="2"/>
</dbReference>
<dbReference type="Gene3D" id="2.30.38.10">
    <property type="entry name" value="Luciferase, Domain 3"/>
    <property type="match status" value="2"/>
</dbReference>
<sequence>MNNLLKYVIEQSTIGSIEKQTAIELLKRIKQEESNVTHDEIAVIGISVKAPLAENQDMFWQTIANGIDCIGPFPKSRRNDAEAFVRHAGMQDGEYLEAAYLDRVDTLDYSFFGISPKEASAIDPSQRLFLQSAWEAIEDAGYGGSRITGSRTGVFVGINSFQANHYYQMITEIDPELAQMAMVGNIPAMIASRIAYLLDFRGPSMAIDTACSSSLIAVHQACQALRNQECDMALAGAVKIDLLPLSSLSVDLNIDSSDRRARSFDDSSDGTGSGEGIVSVLLKPLKMALRDGDHIYAVIKGSAVNQDGASVGITAPNVLAQEDVILRAWKQAKIEPESIEYIEAHGTGTKLGDPIEIDGITRAFRRFTKKSQFCAIGSLKTNMGHLDNAAGIAGFVKAVLALYNKKLPPSLHFTTPNRNIAFENSPVYVNDMLSDWETNGQPRRCGVSSFGMSGTNCHMVLEEAPTASAIETALEWPHLYTLSAKSTAALAELIRRHQSFSRTLNENEIADACYTANTGRWHHEYRIALVLSHPGEFQEALASLDADAVQKGDIATAGYGYAKQENQEATRKAVELLGKLSQADKSERGEIYLQLALLYMQGASIDWDVLYSSAEYKKIRLPVYPFEPKRCWIEIPEVKDEAEELKDSLFYEVGWKEAMVDEASQQTIAGAVLILKDERELGDQLARQLREMGNDVIEVSFGTCFEKCTEHQFVLSAKEEDYRRLLEELDSRDIGHVFHMFGVKDHKSIQALSELELAQMRGVHSLFSLTKQLVAHSNAARKLGITVVAHNVHEVTGAESTLNPEYATLFGLAKVIQQEYPQLVSTCVDADEMVGVKELLLEATKEQTSKVVAYRRGKRYVEEFRRKALSASADCDVTVRENGVYLITGGTGGLGLAIAKYLAGQQSVKLALLGRSDLPEKDDWDSMLTRNDVCQKTIRKLTAIQEIERMGSKILYYQADVSKEADLQYVLEDLRTRFGRIDGIIHSAGLPGDGFIIRKEPEEFSAVLAPKVQGTWLLDKLTEQDQLDFFVLFSSGTSLFGSAGQADYTAANAYLDSFADYRRKQNKPVITINWSAWKETGMAFEAGNDENGIFVPLSTALAVAAFQKVMSKKISRVFIGKIRFDHVLLQQQVLPFALADELQIVSSKKTAGSAVAEAAVAIDPARKQVKLAGRANNSYSQTEQKTANVWGEVLGYEEIEVTAGFYEIGGDSLHAMRVVNTFQMNYGITVEIGKVLECQTIEEFSAYLEAKEGKSSQSDSSRSIPPIPREEFYPASSVQGRIFLLSQFEGAQLAYHMPAAVELEGPLDKQAVTQAFLTIVNRHEAFRTSFEMRENIVVQRIHDEMLFQVDFFHSDEASLSEQINQYSQPFDLNRAPLLRVGLFELSAEQHVLFVDMHHIISDGESVNLMLREFCSLYQGQTLPELRVHYKDYAAWQKGNESSQIKKQHEAYWLQTFSGEIPVLQLPTDYSRPPILSYDGQVHEFYLPPDLENALKELATSQGVSLYVLLLSAYYVLLSKYSGQEDIVIGSPVAGRLHKDTETMIGMFVNSLPLRNRPQGDKPFNQFAAEVRDQVLAGLQHQEYPFEELVEQVNVQRDISRNPLFDTMFIMHTIHTEELQLPGIAVTPYPIDATKAKYDITMMISDQDDGLGVSVEYALKLFKPETIHRMGTHFVQILKSIVSNPSVPIYRIQMLTETERHLLVEKTQYKGNTSNHDGMTVQQLLTLQAHKTPDRIAVVCNGEKVSYAELHQRAMKVAAMLQAKGVGPGSVVGLMTDRSVDMIVCLLGILHSGGCYLPLDPAFPAQRIRFMVEDSNATLVLSQAPIIERFELPCEAVDSNMLSVQSETCEQNVVSKASGEDLAYVIYTSGSTGNPKGVMIEQRAFVHFIQAMTEVIPLEQNKNILALTTISFDIFVLETLVPLTKGLQVVIADEQQQTDPFALSELIMEQQIELLQITPSRMSLLLSNEQCKEVLSQIKTILIGGEFLSDTLLHQIQGLSKAQIYNVYGPTEATVWASVSDLTTADKVDIGKPIPGVSYYVVDRYDQLVPIGVSGELCIAGSGLAKGYVNQPELTAERFVSNLFGSGSMYRTGDLVKWLPNGHIEYLARVDNQMKIRGYRIEPSEIEARILSFSKIKEAAVIDFTDNTGEKNLCAYYVQEQPFDVTELSEYLSRHLPDYMIPVCFIIMDALPLTMNGKLDRKALPKPTADSFTSREYTPPATQLEEQLVEIWQEVLGDTKLGITDHFFEKGGHSLKAALMIGQVQQRLQIKVPISVIFQAPTIQEFAKQLEAIETGNCLSIQKSNEKTHYPVTPAQRRLYLLQELEAGSITYNLPSAYVLKDKLDAKKLEQALVKLTERHEMLRTSFDFRDGLPIQRVHPAVKIPLTIEQVEKNEWNQQIQSFIRPFHLFKAPLMRVGLFRTQSEEDLLVFDIHHIIADGLSLQILMQDLFSLYHEEEMVIPDIQFTDFAVWYEGFLQSGDMKKQEDYWLKQYSDEIPILQLPTDYLRVAVQSFAGDRISFEISKSDRQLIEKLAKETGTTTYMVMLAIYNILLAKYTGDEQIIVGTPVSRRHHLELQKVIGMFVNTLAIKNDPRGNKTFYDFLNEVKESVLQAYENQDYPFESLVERLQINRDLSRNPLFDTMLVMQSIDDQRLQKGTYGVTPYDFDFQVAKFDITMFVSEWNQNLSVTMEYCTELFKRESVERMYKHFLAILREATEKPHQKLCEIEMLAGEELDEIIYDWNQTSISYPKNQTVSFLFEGQVEQGPDRVALVHHDQELTYRELNDRANQLARVLQQAGVTKEVVVGILLDHSFELVISMLAVMKAGGAYLPIDTQYPREQINYLLEDSQAQLIITQANLANLTDFSGRLIMADDPALYKGDPSNPEKSVDSDHLAYLIYTSGTTGKPKGTMITHQGLTNYICWAEKVYLEGEQLDFALYSSPAFDLTVTSIYTPLVSGNRIVIYSEENKAMVIRKIVEDNQVDIVKLTPSHLHTLEGLDCSRSSIKKLIVGGEDLKAELATKTVQRFNGGVKIYNEYGPTETVVGCMIYVFNQERDSKGSVPIGLPADNVQIYLLDPYLQPVPVGSIGEMYISGEGVARGYYNRADLTAERFLSNPYIPGARMYKTGDLARRLPDGNLLYIGRTDGQVKIRGHRVELAEVEAKLLEHPNISDAVVVVRTSAQGHNELCAYYVPDSEVAPAQIKQHVLQNAADYLVPAYIVRMDKLPLTVNGKVDKRKLPEPHTHLSSGTNLVLPRTEKEEILADIWRQVLGVETIGVHDSFFALGGDSIKAIQMNARLKERLLHLDVKDLFQRKTIAELAPLIKQKSEKSEQGIVTGHAPLTPIQHWFFAGERNDVHHYNHAIMLYRKEGFDPRMVEEVLTTLLQHHDALRMVFTFEENRVIPYNRGMEEELFTFQVVDLADDPDFAQKVEEHANRLQRSIELQTGPLVKVGLFTSVDGDHLLLVIHHLVVDGVSWRIILEDFAKAYQQIQQREEIKLPKKTDSFKQWAEQITAYNKNQRLKKEYAYWRKTVQTPVSSLPVDVVVHQNRIIDTKTQSFTLDPEKTDQLLRHIHQAYNTQVNDVLLAALGLAIKEWSGLDKILLDLEGHGREDILPELDISRTVGWFTSIYPVLLSTERAENLEYQIKFAKQSLRQIPKNGIGYGILRYGSEDNEDESLNYTAPISFNYLGQFDQDMPEHLVQISPHYTGEAISKEYTRKHSLEFIGMVERGQFTLSLTYNSKEYNEETILQLLTSLNKNVLSIIEHCMKKEETTVTPSDLGYSKMSIEGLSKLQNLLSRKL</sequence>
<dbReference type="Pfam" id="PF21394">
    <property type="entry name" value="Beta-ketacyl_N"/>
    <property type="match status" value="1"/>
</dbReference>
<dbReference type="PANTHER" id="PTHR45527">
    <property type="entry name" value="NONRIBOSOMAL PEPTIDE SYNTHETASE"/>
    <property type="match status" value="1"/>
</dbReference>
<evidence type="ECO:0000256" key="5">
    <source>
        <dbReference type="ARBA" id="ARBA00022598"/>
    </source>
</evidence>
<dbReference type="InterPro" id="IPR025110">
    <property type="entry name" value="AMP-bd_C"/>
</dbReference>
<dbReference type="InterPro" id="IPR009081">
    <property type="entry name" value="PP-bd_ACP"/>
</dbReference>
<dbReference type="CDD" id="cd00833">
    <property type="entry name" value="PKS"/>
    <property type="match status" value="1"/>
</dbReference>
<dbReference type="RefSeq" id="WP_003337652.1">
    <property type="nucleotide sequence ID" value="NZ_CP007806.1"/>
</dbReference>
<dbReference type="FunFam" id="1.10.1200.10:FF:000016">
    <property type="entry name" value="Non-ribosomal peptide synthase"/>
    <property type="match status" value="1"/>
</dbReference>
<dbReference type="Pfam" id="PF00501">
    <property type="entry name" value="AMP-binding"/>
    <property type="match status" value="2"/>
</dbReference>
<dbReference type="FunFam" id="3.40.50.12780:FF:000012">
    <property type="entry name" value="Non-ribosomal peptide synthetase"/>
    <property type="match status" value="2"/>
</dbReference>
<keyword evidence="7" id="KW-0677">Repeat</keyword>
<protein>
    <submittedName>
        <fullName evidence="12">NRPS/PKS domain-containing protein</fullName>
    </submittedName>
</protein>
<dbReference type="InterPro" id="IPR016039">
    <property type="entry name" value="Thiolase-like"/>
</dbReference>
<dbReference type="InterPro" id="IPR057326">
    <property type="entry name" value="KR_dom"/>
</dbReference>
<dbReference type="FunFam" id="3.30.300.30:FF:000010">
    <property type="entry name" value="Enterobactin synthetase component F"/>
    <property type="match status" value="1"/>
</dbReference>
<dbReference type="SMART" id="SM00825">
    <property type="entry name" value="PKS_KS"/>
    <property type="match status" value="1"/>
</dbReference>
<evidence type="ECO:0000256" key="3">
    <source>
        <dbReference type="ARBA" id="ARBA00022450"/>
    </source>
</evidence>
<dbReference type="InterPro" id="IPR014031">
    <property type="entry name" value="Ketoacyl_synth_C"/>
</dbReference>
<dbReference type="GO" id="GO:0017000">
    <property type="term" value="P:antibiotic biosynthetic process"/>
    <property type="evidence" value="ECO:0007669"/>
    <property type="project" value="UniProtKB-KW"/>
</dbReference>
<dbReference type="InterPro" id="IPR036291">
    <property type="entry name" value="NAD(P)-bd_dom_sf"/>
</dbReference>
<evidence type="ECO:0000256" key="2">
    <source>
        <dbReference type="ARBA" id="ARBA00006432"/>
    </source>
</evidence>
<evidence type="ECO:0000259" key="11">
    <source>
        <dbReference type="PROSITE" id="PS52004"/>
    </source>
</evidence>
<dbReference type="NCBIfam" id="TIGR01720">
    <property type="entry name" value="NRPS-para261"/>
    <property type="match status" value="1"/>
</dbReference>
<dbReference type="InterPro" id="IPR010060">
    <property type="entry name" value="NRPS_synth"/>
</dbReference>
<dbReference type="SUPFAM" id="SSF51735">
    <property type="entry name" value="NAD(P)-binding Rossmann-fold domains"/>
    <property type="match status" value="2"/>
</dbReference>
<dbReference type="InterPro" id="IPR018201">
    <property type="entry name" value="Ketoacyl_synth_AS"/>
</dbReference>
<dbReference type="SUPFAM" id="SSF47336">
    <property type="entry name" value="ACP-like"/>
    <property type="match status" value="3"/>
</dbReference>
<dbReference type="InterPro" id="IPR049490">
    <property type="entry name" value="C883_1060-like_KR_N"/>
</dbReference>
<dbReference type="SUPFAM" id="SSF53901">
    <property type="entry name" value="Thiolase-like"/>
    <property type="match status" value="1"/>
</dbReference>
<organism evidence="12 13">
    <name type="scientific">Brevibacillus laterosporus LMG 15441</name>
    <dbReference type="NCBI Taxonomy" id="1042163"/>
    <lineage>
        <taxon>Bacteria</taxon>
        <taxon>Bacillati</taxon>
        <taxon>Bacillota</taxon>
        <taxon>Bacilli</taxon>
        <taxon>Bacillales</taxon>
        <taxon>Paenibacillaceae</taxon>
        <taxon>Brevibacillus</taxon>
    </lineage>
</organism>
<dbReference type="InterPro" id="IPR000873">
    <property type="entry name" value="AMP-dep_synth/lig_dom"/>
</dbReference>
<dbReference type="Proteomes" id="UP000005850">
    <property type="component" value="Chromosome"/>
</dbReference>
<dbReference type="Gene3D" id="3.30.300.30">
    <property type="match status" value="2"/>
</dbReference>
<keyword evidence="3" id="KW-0596">Phosphopantetheine</keyword>
<keyword evidence="13" id="KW-1185">Reference proteome</keyword>
<dbReference type="InterPro" id="IPR023213">
    <property type="entry name" value="CAT-like_dom_sf"/>
</dbReference>
<dbReference type="PROSITE" id="PS50075">
    <property type="entry name" value="CARRIER"/>
    <property type="match status" value="3"/>
</dbReference>
<dbReference type="InterPro" id="IPR006162">
    <property type="entry name" value="Ppantetheine_attach_site"/>
</dbReference>
<dbReference type="Gene3D" id="1.10.1200.10">
    <property type="entry name" value="ACP-like"/>
    <property type="match status" value="3"/>
</dbReference>
<comment type="cofactor">
    <cofactor evidence="1">
        <name>pantetheine 4'-phosphate</name>
        <dbReference type="ChEBI" id="CHEBI:47942"/>
    </cofactor>
</comment>
<dbReference type="CDD" id="cd19531">
    <property type="entry name" value="LCL_NRPS-like"/>
    <property type="match status" value="2"/>
</dbReference>
<feature type="domain" description="Ketosynthase family 3 (KS3)" evidence="11">
    <location>
        <begin position="38"/>
        <end position="463"/>
    </location>
</feature>
<dbReference type="Pfam" id="PF00668">
    <property type="entry name" value="Condensation"/>
    <property type="match status" value="3"/>
</dbReference>
<proteinExistence type="inferred from homology"/>
<evidence type="ECO:0000259" key="10">
    <source>
        <dbReference type="PROSITE" id="PS50075"/>
    </source>
</evidence>
<dbReference type="GO" id="GO:0043041">
    <property type="term" value="P:amino acid activation for nonribosomal peptide biosynthetic process"/>
    <property type="evidence" value="ECO:0007669"/>
    <property type="project" value="TreeGrafter"/>
</dbReference>
<evidence type="ECO:0000256" key="4">
    <source>
        <dbReference type="ARBA" id="ARBA00022553"/>
    </source>
</evidence>
<dbReference type="SMART" id="SM00823">
    <property type="entry name" value="PKS_PP"/>
    <property type="match status" value="3"/>
</dbReference>
<dbReference type="InterPro" id="IPR045851">
    <property type="entry name" value="AMP-bd_C_sf"/>
</dbReference>
<dbReference type="Pfam" id="PF00109">
    <property type="entry name" value="ketoacyl-synt"/>
    <property type="match status" value="1"/>
</dbReference>
<evidence type="ECO:0000256" key="6">
    <source>
        <dbReference type="ARBA" id="ARBA00022679"/>
    </source>
</evidence>